<evidence type="ECO:0000313" key="3">
    <source>
        <dbReference type="Proteomes" id="UP001224661"/>
    </source>
</evidence>
<feature type="domain" description="YxiG-like" evidence="1">
    <location>
        <begin position="2"/>
        <end position="92"/>
    </location>
</feature>
<dbReference type="Proteomes" id="UP001224661">
    <property type="component" value="Unassembled WGS sequence"/>
</dbReference>
<proteinExistence type="predicted"/>
<dbReference type="RefSeq" id="WP_282513040.1">
    <property type="nucleotide sequence ID" value="NZ_JASCIR010000007.1"/>
</dbReference>
<dbReference type="InterPro" id="IPR058188">
    <property type="entry name" value="YxiG-like"/>
</dbReference>
<dbReference type="Pfam" id="PF24712">
    <property type="entry name" value="YxiG_2"/>
    <property type="match status" value="1"/>
</dbReference>
<dbReference type="EMBL" id="JASCIR010000007">
    <property type="protein sequence ID" value="MDI3386801.1"/>
    <property type="molecule type" value="Genomic_DNA"/>
</dbReference>
<organism evidence="2 3">
    <name type="scientific">Streptomyces solicavernae</name>
    <dbReference type="NCBI Taxonomy" id="3043614"/>
    <lineage>
        <taxon>Bacteria</taxon>
        <taxon>Bacillati</taxon>
        <taxon>Actinomycetota</taxon>
        <taxon>Actinomycetes</taxon>
        <taxon>Kitasatosporales</taxon>
        <taxon>Streptomycetaceae</taxon>
        <taxon>Streptomyces</taxon>
    </lineage>
</organism>
<sequence>MTPETWAVSPDDRLTDHESAADLDGYVWGVNCHSLYPGARLLPEPEAARRWSQALGIDFHEVCIETDAHRITLLFSQLQVTEVPVEDGPFVTDQRPAKVRRTG</sequence>
<reference evidence="2 3" key="1">
    <citation type="submission" date="2023-05" db="EMBL/GenBank/DDBJ databases">
        <title>Draft genome sequence of Streptomyces sp. B-S-A8 isolated from a cave soil in Thailand.</title>
        <authorList>
            <person name="Chamroensaksri N."/>
            <person name="Muangham S."/>
        </authorList>
    </citation>
    <scope>NUCLEOTIDE SEQUENCE [LARGE SCALE GENOMIC DNA]</scope>
    <source>
        <strain evidence="2 3">B-S-A8</strain>
    </source>
</reference>
<evidence type="ECO:0000313" key="2">
    <source>
        <dbReference type="EMBL" id="MDI3386801.1"/>
    </source>
</evidence>
<protein>
    <recommendedName>
        <fullName evidence="1">YxiG-like domain-containing protein</fullName>
    </recommendedName>
</protein>
<evidence type="ECO:0000259" key="1">
    <source>
        <dbReference type="Pfam" id="PF24712"/>
    </source>
</evidence>
<comment type="caution">
    <text evidence="2">The sequence shown here is derived from an EMBL/GenBank/DDBJ whole genome shotgun (WGS) entry which is preliminary data.</text>
</comment>
<name>A0ABT6RT01_9ACTN</name>
<gene>
    <name evidence="2" type="ORF">QIS99_11405</name>
</gene>
<keyword evidence="3" id="KW-1185">Reference proteome</keyword>
<accession>A0ABT6RT01</accession>